<protein>
    <recommendedName>
        <fullName evidence="1">DUF6968 domain-containing protein</fullName>
    </recommendedName>
</protein>
<dbReference type="OrthoDB" id="7276171at2"/>
<dbReference type="KEGG" id="xau:Xaut_2602"/>
<evidence type="ECO:0000313" key="2">
    <source>
        <dbReference type="EMBL" id="ABS67844.1"/>
    </source>
</evidence>
<dbReference type="HOGENOM" id="CLU_2903264_0_0_5"/>
<sequence>MLILTHTLYLRTPAGPPLAIPIRLYKPAIDDEFGCWGCRFEIDWPHRRKAMSGYGQDAKMTF</sequence>
<gene>
    <name evidence="2" type="ordered locus">Xaut_2602</name>
</gene>
<dbReference type="Proteomes" id="UP000002417">
    <property type="component" value="Chromosome"/>
</dbReference>
<accession>A7IIK1</accession>
<dbReference type="InterPro" id="IPR054241">
    <property type="entry name" value="DUF6968"/>
</dbReference>
<keyword evidence="3" id="KW-1185">Reference proteome</keyword>
<evidence type="ECO:0000313" key="3">
    <source>
        <dbReference type="Proteomes" id="UP000002417"/>
    </source>
</evidence>
<dbReference type="Pfam" id="PF22302">
    <property type="entry name" value="DUF6968"/>
    <property type="match status" value="1"/>
</dbReference>
<reference evidence="2 3" key="1">
    <citation type="submission" date="2007-07" db="EMBL/GenBank/DDBJ databases">
        <title>Complete sequence of chromosome of Xanthobacter autotrophicus Py2.</title>
        <authorList>
            <consortium name="US DOE Joint Genome Institute"/>
            <person name="Copeland A."/>
            <person name="Lucas S."/>
            <person name="Lapidus A."/>
            <person name="Barry K."/>
            <person name="Glavina del Rio T."/>
            <person name="Hammon N."/>
            <person name="Israni S."/>
            <person name="Dalin E."/>
            <person name="Tice H."/>
            <person name="Pitluck S."/>
            <person name="Sims D."/>
            <person name="Brettin T."/>
            <person name="Bruce D."/>
            <person name="Detter J.C."/>
            <person name="Han C."/>
            <person name="Tapia R."/>
            <person name="Brainard J."/>
            <person name="Schmutz J."/>
            <person name="Larimer F."/>
            <person name="Land M."/>
            <person name="Hauser L."/>
            <person name="Kyrpides N."/>
            <person name="Kim E."/>
            <person name="Ensigns S.A."/>
            <person name="Richardson P."/>
        </authorList>
    </citation>
    <scope>NUCLEOTIDE SEQUENCE [LARGE SCALE GENOMIC DNA]</scope>
    <source>
        <strain evidence="3">ATCC BAA-1158 / Py2</strain>
    </source>
</reference>
<organism evidence="2 3">
    <name type="scientific">Xanthobacter autotrophicus (strain ATCC BAA-1158 / Py2)</name>
    <dbReference type="NCBI Taxonomy" id="78245"/>
    <lineage>
        <taxon>Bacteria</taxon>
        <taxon>Pseudomonadati</taxon>
        <taxon>Pseudomonadota</taxon>
        <taxon>Alphaproteobacteria</taxon>
        <taxon>Hyphomicrobiales</taxon>
        <taxon>Xanthobacteraceae</taxon>
        <taxon>Xanthobacter</taxon>
    </lineage>
</organism>
<dbReference type="STRING" id="78245.Xaut_2602"/>
<proteinExistence type="predicted"/>
<feature type="domain" description="DUF6968" evidence="1">
    <location>
        <begin position="6"/>
        <end position="58"/>
    </location>
</feature>
<dbReference type="AlphaFoldDB" id="A7IIK1"/>
<evidence type="ECO:0000259" key="1">
    <source>
        <dbReference type="Pfam" id="PF22302"/>
    </source>
</evidence>
<name>A7IIK1_XANP2</name>
<dbReference type="EMBL" id="CP000781">
    <property type="protein sequence ID" value="ABS67844.1"/>
    <property type="molecule type" value="Genomic_DNA"/>
</dbReference>